<evidence type="ECO:0000313" key="4">
    <source>
        <dbReference type="Proteomes" id="UP000023152"/>
    </source>
</evidence>
<evidence type="ECO:0000256" key="2">
    <source>
        <dbReference type="SAM" id="Phobius"/>
    </source>
</evidence>
<protein>
    <submittedName>
        <fullName evidence="3">Uncharacterized protein</fullName>
    </submittedName>
</protein>
<keyword evidence="4" id="KW-1185">Reference proteome</keyword>
<feature type="region of interest" description="Disordered" evidence="1">
    <location>
        <begin position="293"/>
        <end position="342"/>
    </location>
</feature>
<feature type="transmembrane region" description="Helical" evidence="2">
    <location>
        <begin position="173"/>
        <end position="195"/>
    </location>
</feature>
<keyword evidence="2" id="KW-0812">Transmembrane</keyword>
<comment type="caution">
    <text evidence="3">The sequence shown here is derived from an EMBL/GenBank/DDBJ whole genome shotgun (WGS) entry which is preliminary data.</text>
</comment>
<keyword evidence="2" id="KW-1133">Transmembrane helix</keyword>
<keyword evidence="2" id="KW-0472">Membrane</keyword>
<sequence length="342" mass="37703">MYDGGICISFKDLFNSGEYNKYNATANSKCDSKGRGSAAQWNLYAFQTAEIALQDLGCYDMSTLTSSLTGYDFKNFEGLHYLLQDNYTTRASAVSKCAQVAYENDYPGFALINNGACILSKAFKNVTLMKSGLTIQNQSFCSNGQGTDKSYSVYQFPYLTKHSKQQGLTNAEIIAIATFASLFGAVVTFFSVLCVRKYKGEKSPWTKWQQDWLSRTACARCHRCRYCLPLGLTPFCCSRWLECKCQCCKNQCKSPCKTPCKTPCKSPCKVSCKNPCQKCCNCREIPKRLAVNPRNTPQTAASAKTPPPKPASATTTTVVTTTATAAPPPPPKVKIPPKVILR</sequence>
<proteinExistence type="predicted"/>
<gene>
    <name evidence="3" type="ORF">RFI_14689</name>
</gene>
<accession>X6NB21</accession>
<evidence type="ECO:0000256" key="1">
    <source>
        <dbReference type="SAM" id="MobiDB-lite"/>
    </source>
</evidence>
<dbReference type="EMBL" id="ASPP01010669">
    <property type="protein sequence ID" value="ETO22512.1"/>
    <property type="molecule type" value="Genomic_DNA"/>
</dbReference>
<name>X6NB21_RETFI</name>
<organism evidence="3 4">
    <name type="scientific">Reticulomyxa filosa</name>
    <dbReference type="NCBI Taxonomy" id="46433"/>
    <lineage>
        <taxon>Eukaryota</taxon>
        <taxon>Sar</taxon>
        <taxon>Rhizaria</taxon>
        <taxon>Retaria</taxon>
        <taxon>Foraminifera</taxon>
        <taxon>Monothalamids</taxon>
        <taxon>Reticulomyxidae</taxon>
        <taxon>Reticulomyxa</taxon>
    </lineage>
</organism>
<feature type="compositionally biased region" description="Low complexity" evidence="1">
    <location>
        <begin position="311"/>
        <end position="325"/>
    </location>
</feature>
<evidence type="ECO:0000313" key="3">
    <source>
        <dbReference type="EMBL" id="ETO22512.1"/>
    </source>
</evidence>
<dbReference type="AlphaFoldDB" id="X6NB21"/>
<reference evidence="3 4" key="1">
    <citation type="journal article" date="2013" name="Curr. Biol.">
        <title>The Genome of the Foraminiferan Reticulomyxa filosa.</title>
        <authorList>
            <person name="Glockner G."/>
            <person name="Hulsmann N."/>
            <person name="Schleicher M."/>
            <person name="Noegel A.A."/>
            <person name="Eichinger L."/>
            <person name="Gallinger C."/>
            <person name="Pawlowski J."/>
            <person name="Sierra R."/>
            <person name="Euteneuer U."/>
            <person name="Pillet L."/>
            <person name="Moustafa A."/>
            <person name="Platzer M."/>
            <person name="Groth M."/>
            <person name="Szafranski K."/>
            <person name="Schliwa M."/>
        </authorList>
    </citation>
    <scope>NUCLEOTIDE SEQUENCE [LARGE SCALE GENOMIC DNA]</scope>
</reference>
<dbReference type="Proteomes" id="UP000023152">
    <property type="component" value="Unassembled WGS sequence"/>
</dbReference>